<keyword evidence="3 7" id="KW-0547">Nucleotide-binding</keyword>
<feature type="domain" description="ABC transporter" evidence="9">
    <location>
        <begin position="10"/>
        <end position="240"/>
    </location>
</feature>
<evidence type="ECO:0000256" key="6">
    <source>
        <dbReference type="ARBA" id="ARBA00023136"/>
    </source>
</evidence>
<comment type="subunit">
    <text evidence="7">The complex is composed of two ATP-binding proteins (PotA), two transmembrane proteins (PotB and PotC) and a solute-binding protein (PotD).</text>
</comment>
<dbReference type="InterPro" id="IPR008995">
    <property type="entry name" value="Mo/tungstate-bd_C_term_dom"/>
</dbReference>
<evidence type="ECO:0000256" key="7">
    <source>
        <dbReference type="RuleBase" id="RU364083"/>
    </source>
</evidence>
<keyword evidence="6 7" id="KW-0472">Membrane</keyword>
<keyword evidence="4 7" id="KW-0067">ATP-binding</keyword>
<comment type="similarity">
    <text evidence="7">Belongs to the ABC transporter superfamily. Spermidine/putrescine importer (TC 3.A.1.11.1) family.</text>
</comment>
<dbReference type="InterPro" id="IPR017871">
    <property type="entry name" value="ABC_transporter-like_CS"/>
</dbReference>
<accession>A0AB39BHN7</accession>
<proteinExistence type="inferred from homology"/>
<sequence>MNETTETPAVKLRGLTKSFGANQVVQPLDLEIGRNEFFSILGPSGCGKTTLMRMITGFEKPTGGSVELDGKNVDGVPTKSRDLNMLFQSYALFPHLTVYENVAFELRVRRTPKREIDQRVREALELVRLGAFGDRKPAELSGGQRQRVALARAVVGRPAVVLLDEPLGALDQKLRKEMQFELKRMQREVGITFIYVTHDQEEALTMSDRIAVMSEGRVLQVASPIEIYDAPSSRFVASFIGSCNLLDGVVDVQGGSVTVPGVGSVPAAVPADARPGTGVTLAIRPERVTMTAAVAGTAGTAAGSAPADSVAGTLVERVFLGDEWTFHVLLESRGLVTVSVPSGAESAALGAVADGSPVVLSWPADAARVLPADGSAAFPSSSPASPAAASSNPAASVTTPEVSA</sequence>
<dbReference type="Pfam" id="PF08402">
    <property type="entry name" value="TOBE_2"/>
    <property type="match status" value="1"/>
</dbReference>
<dbReference type="PROSITE" id="PS50893">
    <property type="entry name" value="ABC_TRANSPORTER_2"/>
    <property type="match status" value="1"/>
</dbReference>
<dbReference type="AlphaFoldDB" id="A0AB39BHN7"/>
<keyword evidence="1 7" id="KW-0813">Transport</keyword>
<feature type="compositionally biased region" description="Low complexity" evidence="8">
    <location>
        <begin position="375"/>
        <end position="396"/>
    </location>
</feature>
<dbReference type="InterPro" id="IPR050093">
    <property type="entry name" value="ABC_SmlMolc_Importer"/>
</dbReference>
<evidence type="ECO:0000313" key="10">
    <source>
        <dbReference type="EMBL" id="XDI05646.1"/>
    </source>
</evidence>
<dbReference type="InterPro" id="IPR005893">
    <property type="entry name" value="PotA-like"/>
</dbReference>
<dbReference type="GO" id="GO:0016887">
    <property type="term" value="F:ATP hydrolysis activity"/>
    <property type="evidence" value="ECO:0007669"/>
    <property type="project" value="InterPro"/>
</dbReference>
<dbReference type="SUPFAM" id="SSF52540">
    <property type="entry name" value="P-loop containing nucleoside triphosphate hydrolases"/>
    <property type="match status" value="1"/>
</dbReference>
<evidence type="ECO:0000259" key="9">
    <source>
        <dbReference type="PROSITE" id="PS50893"/>
    </source>
</evidence>
<keyword evidence="5 7" id="KW-1278">Translocase</keyword>
<reference evidence="10" key="1">
    <citation type="submission" date="2024-05" db="EMBL/GenBank/DDBJ databases">
        <title>Herbiconiux sp. A18JL235.</title>
        <authorList>
            <person name="Zhang G."/>
        </authorList>
    </citation>
    <scope>NUCLEOTIDE SEQUENCE</scope>
    <source>
        <strain evidence="10">A18JL235</strain>
    </source>
</reference>
<dbReference type="PANTHER" id="PTHR42781:SF4">
    <property type="entry name" value="SPERMIDINE_PUTRESCINE IMPORT ATP-BINDING PROTEIN POTA"/>
    <property type="match status" value="1"/>
</dbReference>
<dbReference type="InterPro" id="IPR003593">
    <property type="entry name" value="AAA+_ATPase"/>
</dbReference>
<dbReference type="NCBIfam" id="TIGR01187">
    <property type="entry name" value="potA"/>
    <property type="match status" value="1"/>
</dbReference>
<dbReference type="RefSeq" id="WP_368498032.1">
    <property type="nucleotide sequence ID" value="NZ_CP162511.1"/>
</dbReference>
<dbReference type="EC" id="7.6.2.11" evidence="7"/>
<dbReference type="PROSITE" id="PS00211">
    <property type="entry name" value="ABC_TRANSPORTER_1"/>
    <property type="match status" value="1"/>
</dbReference>
<gene>
    <name evidence="7" type="primary">potA</name>
    <name evidence="10" type="ORF">ABFY20_00735</name>
</gene>
<dbReference type="Gene3D" id="3.40.50.300">
    <property type="entry name" value="P-loop containing nucleotide triphosphate hydrolases"/>
    <property type="match status" value="1"/>
</dbReference>
<evidence type="ECO:0000256" key="4">
    <source>
        <dbReference type="ARBA" id="ARBA00022840"/>
    </source>
</evidence>
<organism evidence="10">
    <name type="scientific">Herbiconiux sp. A18JL235</name>
    <dbReference type="NCBI Taxonomy" id="3152363"/>
    <lineage>
        <taxon>Bacteria</taxon>
        <taxon>Bacillati</taxon>
        <taxon>Actinomycetota</taxon>
        <taxon>Actinomycetes</taxon>
        <taxon>Micrococcales</taxon>
        <taxon>Microbacteriaceae</taxon>
        <taxon>Herbiconiux</taxon>
    </lineage>
</organism>
<evidence type="ECO:0000256" key="8">
    <source>
        <dbReference type="SAM" id="MobiDB-lite"/>
    </source>
</evidence>
<feature type="region of interest" description="Disordered" evidence="8">
    <location>
        <begin position="373"/>
        <end position="404"/>
    </location>
</feature>
<dbReference type="Pfam" id="PF00005">
    <property type="entry name" value="ABC_tran"/>
    <property type="match status" value="1"/>
</dbReference>
<dbReference type="GO" id="GO:0015417">
    <property type="term" value="F:ABC-type polyamine transporter activity"/>
    <property type="evidence" value="ECO:0007669"/>
    <property type="project" value="UniProtKB-EC"/>
</dbReference>
<dbReference type="PANTHER" id="PTHR42781">
    <property type="entry name" value="SPERMIDINE/PUTRESCINE IMPORT ATP-BINDING PROTEIN POTA"/>
    <property type="match status" value="1"/>
</dbReference>
<evidence type="ECO:0000256" key="3">
    <source>
        <dbReference type="ARBA" id="ARBA00022741"/>
    </source>
</evidence>
<dbReference type="SMART" id="SM00382">
    <property type="entry name" value="AAA"/>
    <property type="match status" value="1"/>
</dbReference>
<comment type="function">
    <text evidence="7">Part of the ABC transporter complex PotABCD involved in spermidine/putrescine import. Responsible for energy coupling to the transport system.</text>
</comment>
<dbReference type="SUPFAM" id="SSF50331">
    <property type="entry name" value="MOP-like"/>
    <property type="match status" value="1"/>
</dbReference>
<dbReference type="InterPro" id="IPR013611">
    <property type="entry name" value="Transp-assoc_OB_typ2"/>
</dbReference>
<comment type="catalytic activity">
    <reaction evidence="7">
        <text>ATP + H2O + polyamine-[polyamine-binding protein]Side 1 = ADP + phosphate + polyamineSide 2 + [polyamine-binding protein]Side 1.</text>
        <dbReference type="EC" id="7.6.2.11"/>
    </reaction>
</comment>
<name>A0AB39BHN7_9MICO</name>
<evidence type="ECO:0000256" key="2">
    <source>
        <dbReference type="ARBA" id="ARBA00022475"/>
    </source>
</evidence>
<dbReference type="Gene3D" id="2.40.50.100">
    <property type="match status" value="1"/>
</dbReference>
<dbReference type="InterPro" id="IPR027417">
    <property type="entry name" value="P-loop_NTPase"/>
</dbReference>
<dbReference type="EMBL" id="CP162511">
    <property type="protein sequence ID" value="XDI05646.1"/>
    <property type="molecule type" value="Genomic_DNA"/>
</dbReference>
<evidence type="ECO:0000256" key="5">
    <source>
        <dbReference type="ARBA" id="ARBA00022967"/>
    </source>
</evidence>
<dbReference type="InterPro" id="IPR003439">
    <property type="entry name" value="ABC_transporter-like_ATP-bd"/>
</dbReference>
<dbReference type="GO" id="GO:0005524">
    <property type="term" value="F:ATP binding"/>
    <property type="evidence" value="ECO:0007669"/>
    <property type="project" value="UniProtKB-KW"/>
</dbReference>
<protein>
    <recommendedName>
        <fullName evidence="7">Spermidine/putrescine import ATP-binding protein PotA</fullName>
        <ecNumber evidence="7">7.6.2.11</ecNumber>
    </recommendedName>
</protein>
<dbReference type="GO" id="GO:0043190">
    <property type="term" value="C:ATP-binding cassette (ABC) transporter complex"/>
    <property type="evidence" value="ECO:0007669"/>
    <property type="project" value="InterPro"/>
</dbReference>
<evidence type="ECO:0000256" key="1">
    <source>
        <dbReference type="ARBA" id="ARBA00022448"/>
    </source>
</evidence>
<dbReference type="FunFam" id="3.40.50.300:FF:000042">
    <property type="entry name" value="Maltose/maltodextrin ABC transporter, ATP-binding protein"/>
    <property type="match status" value="1"/>
</dbReference>
<keyword evidence="2 7" id="KW-1003">Cell membrane</keyword>